<evidence type="ECO:0000313" key="2">
    <source>
        <dbReference type="EMBL" id="CAG5085730.1"/>
    </source>
</evidence>
<feature type="transmembrane region" description="Helical" evidence="1">
    <location>
        <begin position="72"/>
        <end position="97"/>
    </location>
</feature>
<accession>A0ABN7RYF5</accession>
<keyword evidence="1" id="KW-0472">Membrane</keyword>
<keyword evidence="1" id="KW-1133">Transmembrane helix</keyword>
<protein>
    <submittedName>
        <fullName evidence="2">Oidioi.mRNA.OKI2018_I69.PAR.g10984.t1.cds</fullName>
    </submittedName>
</protein>
<gene>
    <name evidence="2" type="ORF">OKIOD_LOCUS2542</name>
</gene>
<evidence type="ECO:0000256" key="1">
    <source>
        <dbReference type="SAM" id="Phobius"/>
    </source>
</evidence>
<dbReference type="EMBL" id="OU015568">
    <property type="protein sequence ID" value="CAG5085730.1"/>
    <property type="molecule type" value="Genomic_DNA"/>
</dbReference>
<keyword evidence="1" id="KW-0812">Transmembrane</keyword>
<feature type="transmembrane region" description="Helical" evidence="1">
    <location>
        <begin position="219"/>
        <end position="236"/>
    </location>
</feature>
<sequence length="303" mass="35577">MTRFILLFLCSTNSKSQIQGYVSLSEFEDSRKNRLQEFVFVSRMIGFRPNWNETIPQYWIDKGLTKEVMLQWYTNLSILVITLQILALSNYAFTWWVRKNIDPLKLIGEKPLTKLEKYAQACKLGQEPAMNFISSTLVTNDRTYIIIRIILALWSSALTLVTIKWEGIRALFSGSYYPIAVCMTIYVNFNRELIIDGFGGKVQFVNKLLSLLFNCQTPMRLFVALTWWTQWFGLGYRYRDMSRPFPIPRWVLFNKEFAPILFMLVELLWFDTMVTYLGVWGPTFVGNFVVFQIQYLECSMTSL</sequence>
<name>A0ABN7RYF5_OIKDI</name>
<evidence type="ECO:0000313" key="3">
    <source>
        <dbReference type="Proteomes" id="UP001158576"/>
    </source>
</evidence>
<reference evidence="2 3" key="1">
    <citation type="submission" date="2021-04" db="EMBL/GenBank/DDBJ databases">
        <authorList>
            <person name="Bliznina A."/>
        </authorList>
    </citation>
    <scope>NUCLEOTIDE SEQUENCE [LARGE SCALE GENOMIC DNA]</scope>
</reference>
<proteinExistence type="predicted"/>
<organism evidence="2 3">
    <name type="scientific">Oikopleura dioica</name>
    <name type="common">Tunicate</name>
    <dbReference type="NCBI Taxonomy" id="34765"/>
    <lineage>
        <taxon>Eukaryota</taxon>
        <taxon>Metazoa</taxon>
        <taxon>Chordata</taxon>
        <taxon>Tunicata</taxon>
        <taxon>Appendicularia</taxon>
        <taxon>Copelata</taxon>
        <taxon>Oikopleuridae</taxon>
        <taxon>Oikopleura</taxon>
    </lineage>
</organism>
<feature type="transmembrane region" description="Helical" evidence="1">
    <location>
        <begin position="145"/>
        <end position="165"/>
    </location>
</feature>
<keyword evidence="3" id="KW-1185">Reference proteome</keyword>
<dbReference type="Proteomes" id="UP001158576">
    <property type="component" value="Chromosome PAR"/>
</dbReference>